<feature type="compositionally biased region" description="Basic and acidic residues" evidence="1">
    <location>
        <begin position="91"/>
        <end position="107"/>
    </location>
</feature>
<sequence length="332" mass="37998">MQEESAAILEITQSWLQSVESVLGADKDTYAMIVLLFKKYSKKRLDYEDLVNSIEELLPNDQNKRLLIKLDTIFDSKAKILEMINADQPQDSDHTIPEKQPTQERPKRQNVKQQDPVKADPVPTDDSESDQTEKGVKPNTRAKAKENNVPPSKKRKLAINVNMDLEEPVDSKTTYTPIESPLSGKTITNSPISYRGSQSPRQTNQILPKRSYAPLSENPEELAKDKHNLEYIVNSLAKHSDSAHTLYDDDEPIPIFQEILDKSEAGNFTSLDLLDKDIEDMLQSLSRTGIRVDRVVKHYEYLVIIVLCRWLTIFHHLSQVVDFEVEELKSNW</sequence>
<evidence type="ECO:0000313" key="2">
    <source>
        <dbReference type="EMBL" id="KAJ3259088.1"/>
    </source>
</evidence>
<evidence type="ECO:0000256" key="1">
    <source>
        <dbReference type="SAM" id="MobiDB-lite"/>
    </source>
</evidence>
<comment type="caution">
    <text evidence="2">The sequence shown here is derived from an EMBL/GenBank/DDBJ whole genome shotgun (WGS) entry which is preliminary data.</text>
</comment>
<evidence type="ECO:0000313" key="3">
    <source>
        <dbReference type="Proteomes" id="UP001210925"/>
    </source>
</evidence>
<organism evidence="2 3">
    <name type="scientific">Boothiomyces macroporosus</name>
    <dbReference type="NCBI Taxonomy" id="261099"/>
    <lineage>
        <taxon>Eukaryota</taxon>
        <taxon>Fungi</taxon>
        <taxon>Fungi incertae sedis</taxon>
        <taxon>Chytridiomycota</taxon>
        <taxon>Chytridiomycota incertae sedis</taxon>
        <taxon>Chytridiomycetes</taxon>
        <taxon>Rhizophydiales</taxon>
        <taxon>Terramycetaceae</taxon>
        <taxon>Boothiomyces</taxon>
    </lineage>
</organism>
<reference evidence="2" key="1">
    <citation type="submission" date="2020-05" db="EMBL/GenBank/DDBJ databases">
        <title>Phylogenomic resolution of chytrid fungi.</title>
        <authorList>
            <person name="Stajich J.E."/>
            <person name="Amses K."/>
            <person name="Simmons R."/>
            <person name="Seto K."/>
            <person name="Myers J."/>
            <person name="Bonds A."/>
            <person name="Quandt C.A."/>
            <person name="Barry K."/>
            <person name="Liu P."/>
            <person name="Grigoriev I."/>
            <person name="Longcore J.E."/>
            <person name="James T.Y."/>
        </authorList>
    </citation>
    <scope>NUCLEOTIDE SEQUENCE</scope>
    <source>
        <strain evidence="2">PLAUS21</strain>
    </source>
</reference>
<dbReference type="Proteomes" id="UP001210925">
    <property type="component" value="Unassembled WGS sequence"/>
</dbReference>
<accession>A0AAD5UMV4</accession>
<feature type="region of interest" description="Disordered" evidence="1">
    <location>
        <begin position="171"/>
        <end position="218"/>
    </location>
</feature>
<feature type="compositionally biased region" description="Polar residues" evidence="1">
    <location>
        <begin position="171"/>
        <end position="206"/>
    </location>
</feature>
<proteinExistence type="predicted"/>
<name>A0AAD5UMV4_9FUNG</name>
<dbReference type="AlphaFoldDB" id="A0AAD5UMV4"/>
<keyword evidence="3" id="KW-1185">Reference proteome</keyword>
<protein>
    <submittedName>
        <fullName evidence="2">Uncharacterized protein</fullName>
    </submittedName>
</protein>
<gene>
    <name evidence="2" type="ORF">HK103_002975</name>
</gene>
<dbReference type="EMBL" id="JADGKB010000021">
    <property type="protein sequence ID" value="KAJ3259088.1"/>
    <property type="molecule type" value="Genomic_DNA"/>
</dbReference>
<feature type="region of interest" description="Disordered" evidence="1">
    <location>
        <begin position="85"/>
        <end position="158"/>
    </location>
</feature>